<reference evidence="2" key="2">
    <citation type="submission" date="2013-04" db="UniProtKB">
        <authorList>
            <consortium name="EnsemblPlants"/>
        </authorList>
    </citation>
    <scope>IDENTIFICATION</scope>
</reference>
<name>J3LSY9_ORYBR</name>
<protein>
    <submittedName>
        <fullName evidence="2">Uncharacterized protein</fullName>
    </submittedName>
</protein>
<sequence>MADGCGTGSGDVDEKRNQMMQNIFGDENESEEKVVEEEVDQADDDDTGASGGDRGPGGGGGGEQQQNRLSPPPAAAEDEHELDKGHDGDEWEEVQGERQGSGGMAQEIESDAHDTELGNQSTQGHRKGVTTVEGNHVKRTVTNEIRSIEDYKDHEVVHNVFGNDDEDEFAPYGAQDDNEDAHGSLMNDEGHYEELQSEGMLHEDKHYELEGNIEHQMKDKPLGPPLNLVVPHMLPPGQPDRMNVIKVSNIMGVNPKPFDPETYVEEDASMTDESGGRKKIQLKDNVVRWRISKNDDGTESYESNARFVKWKDGSMQLLIGNEVLDMSVNESNHDNSHLFLRNGKGLMQSQGRLLQKMRCMPSSLSSRSHRSLTALVNSQNKKTIKMQTWIDEKDPEKVKEEKEKAEEENIRANSSLQRKREQVKRKYQKQKLTPVFLEDALDEDDARGVGYNWHQGPDRAHLVDDLEVEARSEGRATTVKENVGKAVSSADVPRHQANEYSESEKEESELETDVKDIDNSPTNGREEDLEEEEEEDPEEVIGDNSMSDENNEEQEHVNKHKGIDSDNESPPRKPPVNRRKIVVFDSDDDCCPSKILSFLPFHGVWVLAANRIGSIPGMIPLWPLIDSKNSSVEVELLARFSKCSSSHNCEAALYLRII</sequence>
<keyword evidence="3" id="KW-1185">Reference proteome</keyword>
<dbReference type="Gramene" id="OB03G41650.1">
    <property type="protein sequence ID" value="OB03G41650.1"/>
    <property type="gene ID" value="OB03G41650"/>
</dbReference>
<feature type="compositionally biased region" description="Basic and acidic residues" evidence="1">
    <location>
        <begin position="553"/>
        <end position="564"/>
    </location>
</feature>
<dbReference type="STRING" id="4533.J3LSY9"/>
<evidence type="ECO:0000313" key="2">
    <source>
        <dbReference type="EnsemblPlants" id="OB03G41650.1"/>
    </source>
</evidence>
<dbReference type="HOGENOM" id="CLU_015103_1_0_1"/>
<dbReference type="PANTHER" id="PTHR23146:SF0">
    <property type="entry name" value="RNA POLYMERASE-ASSOCIATED PROTEIN LEO1"/>
    <property type="match status" value="1"/>
</dbReference>
<dbReference type="EnsemblPlants" id="OB03G41650.1">
    <property type="protein sequence ID" value="OB03G41650.1"/>
    <property type="gene ID" value="OB03G41650"/>
</dbReference>
<feature type="region of interest" description="Disordered" evidence="1">
    <location>
        <begin position="1"/>
        <end position="134"/>
    </location>
</feature>
<dbReference type="PANTHER" id="PTHR23146">
    <property type="entry name" value="LEO1 PROTEIN"/>
    <property type="match status" value="1"/>
</dbReference>
<feature type="compositionally biased region" description="Acidic residues" evidence="1">
    <location>
        <begin position="527"/>
        <end position="541"/>
    </location>
</feature>
<dbReference type="Proteomes" id="UP000006038">
    <property type="component" value="Chromosome 3"/>
</dbReference>
<dbReference type="GO" id="GO:0032968">
    <property type="term" value="P:positive regulation of transcription elongation by RNA polymerase II"/>
    <property type="evidence" value="ECO:0007669"/>
    <property type="project" value="TreeGrafter"/>
</dbReference>
<reference evidence="2" key="1">
    <citation type="journal article" date="2013" name="Nat. Commun.">
        <title>Whole-genome sequencing of Oryza brachyantha reveals mechanisms underlying Oryza genome evolution.</title>
        <authorList>
            <person name="Chen J."/>
            <person name="Huang Q."/>
            <person name="Gao D."/>
            <person name="Wang J."/>
            <person name="Lang Y."/>
            <person name="Liu T."/>
            <person name="Li B."/>
            <person name="Bai Z."/>
            <person name="Luis Goicoechea J."/>
            <person name="Liang C."/>
            <person name="Chen C."/>
            <person name="Zhang W."/>
            <person name="Sun S."/>
            <person name="Liao Y."/>
            <person name="Zhang X."/>
            <person name="Yang L."/>
            <person name="Song C."/>
            <person name="Wang M."/>
            <person name="Shi J."/>
            <person name="Liu G."/>
            <person name="Liu J."/>
            <person name="Zhou H."/>
            <person name="Zhou W."/>
            <person name="Yu Q."/>
            <person name="An N."/>
            <person name="Chen Y."/>
            <person name="Cai Q."/>
            <person name="Wang B."/>
            <person name="Liu B."/>
            <person name="Min J."/>
            <person name="Huang Y."/>
            <person name="Wu H."/>
            <person name="Li Z."/>
            <person name="Zhang Y."/>
            <person name="Yin Y."/>
            <person name="Song W."/>
            <person name="Jiang J."/>
            <person name="Jackson S.A."/>
            <person name="Wing R.A."/>
            <person name="Wang J."/>
            <person name="Chen M."/>
        </authorList>
    </citation>
    <scope>NUCLEOTIDE SEQUENCE [LARGE SCALE GENOMIC DNA]</scope>
    <source>
        <strain evidence="2">cv. IRGC 101232</strain>
    </source>
</reference>
<organism evidence="2">
    <name type="scientific">Oryza brachyantha</name>
    <name type="common">malo sina</name>
    <dbReference type="NCBI Taxonomy" id="4533"/>
    <lineage>
        <taxon>Eukaryota</taxon>
        <taxon>Viridiplantae</taxon>
        <taxon>Streptophyta</taxon>
        <taxon>Embryophyta</taxon>
        <taxon>Tracheophyta</taxon>
        <taxon>Spermatophyta</taxon>
        <taxon>Magnoliopsida</taxon>
        <taxon>Liliopsida</taxon>
        <taxon>Poales</taxon>
        <taxon>Poaceae</taxon>
        <taxon>BOP clade</taxon>
        <taxon>Oryzoideae</taxon>
        <taxon>Oryzeae</taxon>
        <taxon>Oryzinae</taxon>
        <taxon>Oryza</taxon>
    </lineage>
</organism>
<dbReference type="OMA" id="MQTWIDE"/>
<feature type="region of interest" description="Disordered" evidence="1">
    <location>
        <begin position="394"/>
        <end position="428"/>
    </location>
</feature>
<evidence type="ECO:0000313" key="3">
    <source>
        <dbReference type="Proteomes" id="UP000006038"/>
    </source>
</evidence>
<dbReference type="GO" id="GO:0006368">
    <property type="term" value="P:transcription elongation by RNA polymerase II"/>
    <property type="evidence" value="ECO:0007669"/>
    <property type="project" value="InterPro"/>
</dbReference>
<evidence type="ECO:0000256" key="1">
    <source>
        <dbReference type="SAM" id="MobiDB-lite"/>
    </source>
</evidence>
<dbReference type="InterPro" id="IPR007149">
    <property type="entry name" value="Leo1"/>
</dbReference>
<proteinExistence type="predicted"/>
<feature type="compositionally biased region" description="Acidic residues" evidence="1">
    <location>
        <begin position="26"/>
        <end position="47"/>
    </location>
</feature>
<dbReference type="AlphaFoldDB" id="J3LSY9"/>
<dbReference type="GO" id="GO:1990269">
    <property type="term" value="F:RNA polymerase II C-terminal domain phosphoserine binding"/>
    <property type="evidence" value="ECO:0007669"/>
    <property type="project" value="TreeGrafter"/>
</dbReference>
<dbReference type="Pfam" id="PF04004">
    <property type="entry name" value="Leo1"/>
    <property type="match status" value="1"/>
</dbReference>
<feature type="compositionally biased region" description="Gly residues" evidence="1">
    <location>
        <begin position="49"/>
        <end position="63"/>
    </location>
</feature>
<feature type="region of interest" description="Disordered" evidence="1">
    <location>
        <begin position="472"/>
        <end position="578"/>
    </location>
</feature>
<feature type="compositionally biased region" description="Basic and acidic residues" evidence="1">
    <location>
        <begin position="394"/>
        <end position="410"/>
    </location>
</feature>
<accession>J3LSY9</accession>
<dbReference type="eggNOG" id="KOG2428">
    <property type="taxonomic scope" value="Eukaryota"/>
</dbReference>
<dbReference type="GO" id="GO:0016593">
    <property type="term" value="C:Cdc73/Paf1 complex"/>
    <property type="evidence" value="ECO:0007669"/>
    <property type="project" value="InterPro"/>
</dbReference>